<evidence type="ECO:0000256" key="3">
    <source>
        <dbReference type="ARBA" id="ARBA00022763"/>
    </source>
</evidence>
<dbReference type="Pfam" id="PF07962">
    <property type="entry name" value="Swi3"/>
    <property type="match status" value="1"/>
</dbReference>
<evidence type="ECO:0000256" key="2">
    <source>
        <dbReference type="ARBA" id="ARBA00006075"/>
    </source>
</evidence>
<dbReference type="AlphaFoldDB" id="E0VXX2"/>
<dbReference type="Proteomes" id="UP000009046">
    <property type="component" value="Unassembled WGS sequence"/>
</dbReference>
<dbReference type="KEGG" id="phu:Phum_PHUM506330"/>
<dbReference type="GO" id="GO:0000076">
    <property type="term" value="P:DNA replication checkpoint signaling"/>
    <property type="evidence" value="ECO:0007669"/>
    <property type="project" value="UniProtKB-UniRule"/>
</dbReference>
<dbReference type="EnsemblMetazoa" id="PHUM506330-RA">
    <property type="protein sequence ID" value="PHUM506330-PA"/>
    <property type="gene ID" value="PHUM506330"/>
</dbReference>
<dbReference type="InParanoid" id="E0VXX2"/>
<dbReference type="OrthoDB" id="437078at2759"/>
<protein>
    <recommendedName>
        <fullName evidence="6">TIMELESS-interacting protein</fullName>
    </recommendedName>
</protein>
<feature type="region of interest" description="Disordered" evidence="7">
    <location>
        <begin position="1"/>
        <end position="28"/>
    </location>
</feature>
<evidence type="ECO:0000256" key="1">
    <source>
        <dbReference type="ARBA" id="ARBA00004123"/>
    </source>
</evidence>
<dbReference type="GO" id="GO:0031297">
    <property type="term" value="P:replication fork processing"/>
    <property type="evidence" value="ECO:0007669"/>
    <property type="project" value="UniProtKB-UniRule"/>
</dbReference>
<evidence type="ECO:0000256" key="4">
    <source>
        <dbReference type="ARBA" id="ARBA00023242"/>
    </source>
</evidence>
<dbReference type="InterPro" id="IPR040038">
    <property type="entry name" value="TIPIN/Csm3/Swi3"/>
</dbReference>
<dbReference type="CTD" id="8232948"/>
<dbReference type="eggNOG" id="KOG3004">
    <property type="taxonomic scope" value="Eukaryota"/>
</dbReference>
<dbReference type="VEuPathDB" id="VectorBase:PHUM506330"/>
<reference evidence="10" key="3">
    <citation type="submission" date="2020-05" db="UniProtKB">
        <authorList>
            <consortium name="EnsemblMetazoa"/>
        </authorList>
    </citation>
    <scope>IDENTIFICATION</scope>
    <source>
        <strain evidence="10">USDA</strain>
    </source>
</reference>
<feature type="domain" description="Chromosome segregation in meiosis protein 3" evidence="8">
    <location>
        <begin position="33"/>
        <end position="114"/>
    </location>
</feature>
<evidence type="ECO:0000313" key="10">
    <source>
        <dbReference type="EnsemblMetazoa" id="PHUM506330-PA"/>
    </source>
</evidence>
<dbReference type="STRING" id="121224.E0VXX2"/>
<dbReference type="EMBL" id="DS235841">
    <property type="protein sequence ID" value="EEB18228.1"/>
    <property type="molecule type" value="Genomic_DNA"/>
</dbReference>
<accession>E0VXX2</accession>
<name>E0VXX2_PEDHC</name>
<reference evidence="9" key="2">
    <citation type="submission" date="2007-04" db="EMBL/GenBank/DDBJ databases">
        <title>The genome of the human body louse.</title>
        <authorList>
            <consortium name="The Human Body Louse Genome Consortium"/>
            <person name="Kirkness E."/>
            <person name="Walenz B."/>
            <person name="Hass B."/>
            <person name="Bruggner R."/>
            <person name="Strausberg R."/>
        </authorList>
    </citation>
    <scope>NUCLEOTIDE SEQUENCE</scope>
    <source>
        <strain evidence="9">USDA</strain>
    </source>
</reference>
<keyword evidence="3 6" id="KW-0227">DNA damage</keyword>
<feature type="compositionally biased region" description="Basic and acidic residues" evidence="7">
    <location>
        <begin position="1"/>
        <end position="18"/>
    </location>
</feature>
<dbReference type="GeneID" id="8232948"/>
<comment type="function">
    <text evidence="6">Plays an important role in the control of DNA replication and the maintenance of replication fork stability.</text>
</comment>
<evidence type="ECO:0000313" key="9">
    <source>
        <dbReference type="EMBL" id="EEB18228.1"/>
    </source>
</evidence>
<feature type="compositionally biased region" description="Basic residues" evidence="7">
    <location>
        <begin position="19"/>
        <end position="28"/>
    </location>
</feature>
<evidence type="ECO:0000259" key="8">
    <source>
        <dbReference type="Pfam" id="PF07962"/>
    </source>
</evidence>
<keyword evidence="5 6" id="KW-0131">Cell cycle</keyword>
<comment type="similarity">
    <text evidence="2 6">Belongs to the CSM3 family.</text>
</comment>
<gene>
    <name evidence="10" type="primary">8232948</name>
    <name evidence="9" type="ORF">Phum_PHUM506330</name>
</gene>
<dbReference type="GO" id="GO:0003677">
    <property type="term" value="F:DNA binding"/>
    <property type="evidence" value="ECO:0007669"/>
    <property type="project" value="TreeGrafter"/>
</dbReference>
<keyword evidence="11" id="KW-1185">Reference proteome</keyword>
<dbReference type="PANTHER" id="PTHR13220:SF11">
    <property type="entry name" value="TIMELESS-INTERACTING PROTEIN"/>
    <property type="match status" value="1"/>
</dbReference>
<dbReference type="RefSeq" id="XP_002430966.1">
    <property type="nucleotide sequence ID" value="XM_002430921.1"/>
</dbReference>
<dbReference type="HOGENOM" id="CLU_960780_0_0_1"/>
<dbReference type="GO" id="GO:0006974">
    <property type="term" value="P:DNA damage response"/>
    <property type="evidence" value="ECO:0007669"/>
    <property type="project" value="UniProtKB-KW"/>
</dbReference>
<evidence type="ECO:0000256" key="7">
    <source>
        <dbReference type="SAM" id="MobiDB-lite"/>
    </source>
</evidence>
<proteinExistence type="inferred from homology"/>
<dbReference type="PANTHER" id="PTHR13220">
    <property type="entry name" value="TIMELESS INTERACTING-RELATED"/>
    <property type="match status" value="1"/>
</dbReference>
<dbReference type="EMBL" id="AAZO01006157">
    <property type="status" value="NOT_ANNOTATED_CDS"/>
    <property type="molecule type" value="Genomic_DNA"/>
</dbReference>
<feature type="region of interest" description="Disordered" evidence="7">
    <location>
        <begin position="201"/>
        <end position="228"/>
    </location>
</feature>
<organism>
    <name type="scientific">Pediculus humanus subsp. corporis</name>
    <name type="common">Body louse</name>
    <dbReference type="NCBI Taxonomy" id="121224"/>
    <lineage>
        <taxon>Eukaryota</taxon>
        <taxon>Metazoa</taxon>
        <taxon>Ecdysozoa</taxon>
        <taxon>Arthropoda</taxon>
        <taxon>Hexapoda</taxon>
        <taxon>Insecta</taxon>
        <taxon>Pterygota</taxon>
        <taxon>Neoptera</taxon>
        <taxon>Paraneoptera</taxon>
        <taxon>Psocodea</taxon>
        <taxon>Troctomorpha</taxon>
        <taxon>Phthiraptera</taxon>
        <taxon>Anoplura</taxon>
        <taxon>Pediculidae</taxon>
        <taxon>Pediculus</taxon>
    </lineage>
</organism>
<evidence type="ECO:0000256" key="6">
    <source>
        <dbReference type="RuleBase" id="RU366049"/>
    </source>
</evidence>
<keyword evidence="4 6" id="KW-0539">Nucleus</keyword>
<evidence type="ECO:0000313" key="11">
    <source>
        <dbReference type="Proteomes" id="UP000009046"/>
    </source>
</evidence>
<sequence>MDSSDSEDRTSKKDDLKKERKKVINKKPSKRVKLDYNRLSGPNGLDLLKKMFKNFKFKGNNHEKEDLTKVMQILQHWMCNCLFPSGDFEGNMEKLELIGNKRIIQIYMKKIRMGIDDWGESKSNENDIINMDNNFDSLKTDYDKINFDDYNNSPTFEENDWSMPSCSNTLPTEDSNNFINVQGQEENNTFAPQKSQQVQEQEENNTFAPQKSQQVQEQEENNTFAPQKSQQVEILEENNTFSPLKSQPSVHQNEITLTPEQLERIARNRQLAQERKLKRLADQNLSQQND</sequence>
<dbReference type="GO" id="GO:0031298">
    <property type="term" value="C:replication fork protection complex"/>
    <property type="evidence" value="ECO:0007669"/>
    <property type="project" value="TreeGrafter"/>
</dbReference>
<dbReference type="GO" id="GO:0043111">
    <property type="term" value="P:replication fork arrest"/>
    <property type="evidence" value="ECO:0007669"/>
    <property type="project" value="TreeGrafter"/>
</dbReference>
<dbReference type="InterPro" id="IPR012923">
    <property type="entry name" value="Csm3"/>
</dbReference>
<comment type="subcellular location">
    <subcellularLocation>
        <location evidence="1 6">Nucleus</location>
    </subcellularLocation>
</comment>
<evidence type="ECO:0000256" key="5">
    <source>
        <dbReference type="ARBA" id="ARBA00023306"/>
    </source>
</evidence>
<dbReference type="OMA" id="DENPQAG"/>
<reference evidence="9" key="1">
    <citation type="submission" date="2007-04" db="EMBL/GenBank/DDBJ databases">
        <title>Annotation of Pediculus humanus corporis strain USDA.</title>
        <authorList>
            <person name="Kirkness E."/>
            <person name="Hannick L."/>
            <person name="Hass B."/>
            <person name="Bruggner R."/>
            <person name="Lawson D."/>
            <person name="Bidwell S."/>
            <person name="Joardar V."/>
            <person name="Caler E."/>
            <person name="Walenz B."/>
            <person name="Inman J."/>
            <person name="Schobel S."/>
            <person name="Galinsky K."/>
            <person name="Amedeo P."/>
            <person name="Strausberg R."/>
        </authorList>
    </citation>
    <scope>NUCLEOTIDE SEQUENCE</scope>
    <source>
        <strain evidence="9">USDA</strain>
    </source>
</reference>